<dbReference type="InterPro" id="IPR025610">
    <property type="entry name" value="MYC/MYB_N"/>
</dbReference>
<evidence type="ECO:0000256" key="2">
    <source>
        <dbReference type="ARBA" id="ARBA00023159"/>
    </source>
</evidence>
<reference evidence="5 6" key="1">
    <citation type="submission" date="2017-09" db="EMBL/GenBank/DDBJ databases">
        <authorList>
            <consortium name="International Durum Wheat Genome Sequencing Consortium (IDWGSC)"/>
            <person name="Milanesi L."/>
        </authorList>
    </citation>
    <scope>NUCLEOTIDE SEQUENCE [LARGE SCALE GENOMIC DNA]</scope>
    <source>
        <strain evidence="6">cv. Svevo</strain>
    </source>
</reference>
<proteinExistence type="predicted"/>
<dbReference type="PANTHER" id="PTHR46266">
    <property type="entry name" value="TRANSCRIPTION FACTOR TT8"/>
    <property type="match status" value="1"/>
</dbReference>
<dbReference type="Proteomes" id="UP000324705">
    <property type="component" value="Chromosome 5A"/>
</dbReference>
<dbReference type="AlphaFoldDB" id="A0A9R0U4R4"/>
<accession>A0A9R0U4R4</accession>
<dbReference type="Pfam" id="PF14215">
    <property type="entry name" value="bHLH-MYC_N"/>
    <property type="match status" value="1"/>
</dbReference>
<gene>
    <name evidence="5" type="ORF">TRITD_5Av1G236640</name>
</gene>
<evidence type="ECO:0000313" key="6">
    <source>
        <dbReference type="Proteomes" id="UP000324705"/>
    </source>
</evidence>
<evidence type="ECO:0000256" key="1">
    <source>
        <dbReference type="ARBA" id="ARBA00023015"/>
    </source>
</evidence>
<evidence type="ECO:0000259" key="4">
    <source>
        <dbReference type="Pfam" id="PF14215"/>
    </source>
</evidence>
<dbReference type="EMBL" id="LT934119">
    <property type="protein sequence ID" value="VAI24435.1"/>
    <property type="molecule type" value="Genomic_DNA"/>
</dbReference>
<keyword evidence="3" id="KW-0804">Transcription</keyword>
<keyword evidence="2" id="KW-0010">Activator</keyword>
<evidence type="ECO:0000313" key="5">
    <source>
        <dbReference type="EMBL" id="VAI24435.1"/>
    </source>
</evidence>
<protein>
    <recommendedName>
        <fullName evidence="4">Transcription factor MYC/MYB N-terminal domain-containing protein</fullName>
    </recommendedName>
</protein>
<sequence length="168" mass="18966">MSTGLRPPGVLTWKNGFYNGEVKTRKIISSTTTELTADDLVLQRSEQLRELYQSLLSGKADHRAKRPAASLSPEDLGEAEWYYTLSMTYAFRPGQGLPGKSFASNQHVWLYNAQYADTKTFQRALLAKVSYIFISSYVYIFRPLTNIMMLVHATGRLNQTAPIQVCAF</sequence>
<keyword evidence="6" id="KW-1185">Reference proteome</keyword>
<organism evidence="5 6">
    <name type="scientific">Triticum turgidum subsp. durum</name>
    <name type="common">Durum wheat</name>
    <name type="synonym">Triticum durum</name>
    <dbReference type="NCBI Taxonomy" id="4567"/>
    <lineage>
        <taxon>Eukaryota</taxon>
        <taxon>Viridiplantae</taxon>
        <taxon>Streptophyta</taxon>
        <taxon>Embryophyta</taxon>
        <taxon>Tracheophyta</taxon>
        <taxon>Spermatophyta</taxon>
        <taxon>Magnoliopsida</taxon>
        <taxon>Liliopsida</taxon>
        <taxon>Poales</taxon>
        <taxon>Poaceae</taxon>
        <taxon>BOP clade</taxon>
        <taxon>Pooideae</taxon>
        <taxon>Triticodae</taxon>
        <taxon>Triticeae</taxon>
        <taxon>Triticinae</taxon>
        <taxon>Triticum</taxon>
    </lineage>
</organism>
<feature type="domain" description="Transcription factor MYC/MYB N-terminal" evidence="4">
    <location>
        <begin position="10"/>
        <end position="130"/>
    </location>
</feature>
<name>A0A9R0U4R4_TRITD</name>
<dbReference type="Gramene" id="TRITD5Av1G236640.4">
    <property type="protein sequence ID" value="TRITD5Av1G236640.4"/>
    <property type="gene ID" value="TRITD5Av1G236640"/>
</dbReference>
<keyword evidence="1" id="KW-0805">Transcription regulation</keyword>
<evidence type="ECO:0000256" key="3">
    <source>
        <dbReference type="ARBA" id="ARBA00023163"/>
    </source>
</evidence>
<dbReference type="PANTHER" id="PTHR46266:SF3">
    <property type="entry name" value="TRANSCRIPTION FACTOR EGL1"/>
    <property type="match status" value="1"/>
</dbReference>